<evidence type="ECO:0000256" key="1">
    <source>
        <dbReference type="SAM" id="MobiDB-lite"/>
    </source>
</evidence>
<gene>
    <name evidence="3" type="ORF">KIN20_008782</name>
</gene>
<comment type="caution">
    <text evidence="3">The sequence shown here is derived from an EMBL/GenBank/DDBJ whole genome shotgun (WGS) entry which is preliminary data.</text>
</comment>
<feature type="region of interest" description="Disordered" evidence="1">
    <location>
        <begin position="23"/>
        <end position="45"/>
    </location>
</feature>
<evidence type="ECO:0000313" key="4">
    <source>
        <dbReference type="Proteomes" id="UP001196413"/>
    </source>
</evidence>
<evidence type="ECO:0000313" key="3">
    <source>
        <dbReference type="EMBL" id="KAJ1352452.1"/>
    </source>
</evidence>
<name>A0AAD5QJ63_PARTN</name>
<reference evidence="3" key="1">
    <citation type="submission" date="2021-06" db="EMBL/GenBank/DDBJ databases">
        <title>Parelaphostrongylus tenuis whole genome reference sequence.</title>
        <authorList>
            <person name="Garwood T.J."/>
            <person name="Larsen P.A."/>
            <person name="Fountain-Jones N.M."/>
            <person name="Garbe J.R."/>
            <person name="Macchietto M.G."/>
            <person name="Kania S.A."/>
            <person name="Gerhold R.W."/>
            <person name="Richards J.E."/>
            <person name="Wolf T.M."/>
        </authorList>
    </citation>
    <scope>NUCLEOTIDE SEQUENCE</scope>
    <source>
        <strain evidence="3">MNPRO001-30</strain>
        <tissue evidence="3">Meninges</tissue>
    </source>
</reference>
<protein>
    <submittedName>
        <fullName evidence="3">Uncharacterized protein</fullName>
    </submittedName>
</protein>
<evidence type="ECO:0000256" key="2">
    <source>
        <dbReference type="SAM" id="SignalP"/>
    </source>
</evidence>
<dbReference type="EMBL" id="JAHQIW010001417">
    <property type="protein sequence ID" value="KAJ1352452.1"/>
    <property type="molecule type" value="Genomic_DNA"/>
</dbReference>
<feature type="signal peptide" evidence="2">
    <location>
        <begin position="1"/>
        <end position="24"/>
    </location>
</feature>
<keyword evidence="2" id="KW-0732">Signal</keyword>
<dbReference type="Proteomes" id="UP001196413">
    <property type="component" value="Unassembled WGS sequence"/>
</dbReference>
<keyword evidence="4" id="KW-1185">Reference proteome</keyword>
<dbReference type="AlphaFoldDB" id="A0AAD5QJ63"/>
<proteinExistence type="predicted"/>
<accession>A0AAD5QJ63</accession>
<organism evidence="3 4">
    <name type="scientific">Parelaphostrongylus tenuis</name>
    <name type="common">Meningeal worm</name>
    <dbReference type="NCBI Taxonomy" id="148309"/>
    <lineage>
        <taxon>Eukaryota</taxon>
        <taxon>Metazoa</taxon>
        <taxon>Ecdysozoa</taxon>
        <taxon>Nematoda</taxon>
        <taxon>Chromadorea</taxon>
        <taxon>Rhabditida</taxon>
        <taxon>Rhabditina</taxon>
        <taxon>Rhabditomorpha</taxon>
        <taxon>Strongyloidea</taxon>
        <taxon>Metastrongylidae</taxon>
        <taxon>Parelaphostrongylus</taxon>
    </lineage>
</organism>
<feature type="chain" id="PRO_5042167053" evidence="2">
    <location>
        <begin position="25"/>
        <end position="79"/>
    </location>
</feature>
<sequence length="79" mass="9151">MRVHLVNWKVIALVFMLSISPTKSENSTLPKSAKDQFATTKADRETTEEVRRPHIVVFLTKKQRNVRSVILLLELIDYV</sequence>